<comment type="caution">
    <text evidence="8">The sequence shown here is derived from an EMBL/GenBank/DDBJ whole genome shotgun (WGS) entry which is preliminary data.</text>
</comment>
<evidence type="ECO:0000256" key="3">
    <source>
        <dbReference type="ARBA" id="ARBA00022741"/>
    </source>
</evidence>
<sequence length="233" mass="25096">MTALLIRDLHAWYEKSHILQGVDVEVQKGKTVAILGRNGAGKTTTLRSIMGLVRTQGTITFDGRSVVGVPTHEIAGRGLALVPENRAIFSTLDVRENLSIARRKGSPWTPDAAAELFPVLRKRWKSAAGRLSGGEQQMLAIARALMTNPKLLLLDEPTEGLAPVIVDQLVELMLNLKARGLTILLVEQSIQVCSAVADVHAILDEGRVVWTGSTASLSSSADILAKHLTLENA</sequence>
<gene>
    <name evidence="8" type="ORF">TSA1_15100</name>
</gene>
<evidence type="ECO:0000256" key="1">
    <source>
        <dbReference type="ARBA" id="ARBA00005417"/>
    </source>
</evidence>
<dbReference type="PROSITE" id="PS50893">
    <property type="entry name" value="ABC_TRANSPORTER_2"/>
    <property type="match status" value="1"/>
</dbReference>
<dbReference type="CDD" id="cd03224">
    <property type="entry name" value="ABC_TM1139_LivF_branched"/>
    <property type="match status" value="1"/>
</dbReference>
<dbReference type="RefSeq" id="WP_100177142.1">
    <property type="nucleotide sequence ID" value="NZ_LFJC01000003.1"/>
</dbReference>
<dbReference type="AlphaFoldDB" id="A0A2M6UBS1"/>
<evidence type="ECO:0000256" key="4">
    <source>
        <dbReference type="ARBA" id="ARBA00022840"/>
    </source>
</evidence>
<dbReference type="InterPro" id="IPR052156">
    <property type="entry name" value="BCAA_Transport_ATP-bd_LivF"/>
</dbReference>
<dbReference type="Gene3D" id="3.40.50.300">
    <property type="entry name" value="P-loop containing nucleotide triphosphate hydrolases"/>
    <property type="match status" value="1"/>
</dbReference>
<proteinExistence type="inferred from homology"/>
<dbReference type="Proteomes" id="UP000228930">
    <property type="component" value="Unassembled WGS sequence"/>
</dbReference>
<evidence type="ECO:0000256" key="6">
    <source>
        <dbReference type="ARBA" id="ARBA00024722"/>
    </source>
</evidence>
<dbReference type="GO" id="GO:0016887">
    <property type="term" value="F:ATP hydrolysis activity"/>
    <property type="evidence" value="ECO:0007669"/>
    <property type="project" value="InterPro"/>
</dbReference>
<accession>A0A2M6UBS1</accession>
<name>A0A2M6UBS1_9BRAD</name>
<feature type="domain" description="ABC transporter" evidence="7">
    <location>
        <begin position="4"/>
        <end position="230"/>
    </location>
</feature>
<dbReference type="InterPro" id="IPR027417">
    <property type="entry name" value="P-loop_NTPase"/>
</dbReference>
<dbReference type="PANTHER" id="PTHR43820">
    <property type="entry name" value="HIGH-AFFINITY BRANCHED-CHAIN AMINO ACID TRANSPORT ATP-BINDING PROTEIN LIVF"/>
    <property type="match status" value="1"/>
</dbReference>
<dbReference type="EMBL" id="LFJC01000003">
    <property type="protein sequence ID" value="PIT01951.1"/>
    <property type="molecule type" value="Genomic_DNA"/>
</dbReference>
<evidence type="ECO:0000313" key="8">
    <source>
        <dbReference type="EMBL" id="PIT01951.1"/>
    </source>
</evidence>
<evidence type="ECO:0000256" key="2">
    <source>
        <dbReference type="ARBA" id="ARBA00022448"/>
    </source>
</evidence>
<comment type="function">
    <text evidence="6">Involved in beta-(1--&gt;2)glucan export. Transmembrane domains (TMD) form a pore in the inner membrane and the ATP-binding domain (NBD) is responsible for energy generation.</text>
</comment>
<dbReference type="SUPFAM" id="SSF52540">
    <property type="entry name" value="P-loop containing nucleoside triphosphate hydrolases"/>
    <property type="match status" value="1"/>
</dbReference>
<dbReference type="InterPro" id="IPR017871">
    <property type="entry name" value="ABC_transporter-like_CS"/>
</dbReference>
<dbReference type="PROSITE" id="PS00211">
    <property type="entry name" value="ABC_TRANSPORTER_1"/>
    <property type="match status" value="1"/>
</dbReference>
<protein>
    <submittedName>
        <fullName evidence="8">ABC transporter</fullName>
    </submittedName>
</protein>
<organism evidence="8 9">
    <name type="scientific">Bradyrhizobium nitroreducens</name>
    <dbReference type="NCBI Taxonomy" id="709803"/>
    <lineage>
        <taxon>Bacteria</taxon>
        <taxon>Pseudomonadati</taxon>
        <taxon>Pseudomonadota</taxon>
        <taxon>Alphaproteobacteria</taxon>
        <taxon>Hyphomicrobiales</taxon>
        <taxon>Nitrobacteraceae</taxon>
        <taxon>Bradyrhizobium</taxon>
    </lineage>
</organism>
<evidence type="ECO:0000313" key="9">
    <source>
        <dbReference type="Proteomes" id="UP000228930"/>
    </source>
</evidence>
<dbReference type="SMART" id="SM00382">
    <property type="entry name" value="AAA"/>
    <property type="match status" value="1"/>
</dbReference>
<evidence type="ECO:0000259" key="7">
    <source>
        <dbReference type="PROSITE" id="PS50893"/>
    </source>
</evidence>
<keyword evidence="2" id="KW-0813">Transport</keyword>
<keyword evidence="4" id="KW-0067">ATP-binding</keyword>
<keyword evidence="9" id="KW-1185">Reference proteome</keyword>
<dbReference type="PANTHER" id="PTHR43820:SF2">
    <property type="entry name" value="ABC TRANSPORTER ATP-BINDING PROTEIN"/>
    <property type="match status" value="1"/>
</dbReference>
<dbReference type="Pfam" id="PF00005">
    <property type="entry name" value="ABC_tran"/>
    <property type="match status" value="1"/>
</dbReference>
<dbReference type="GO" id="GO:0015807">
    <property type="term" value="P:L-amino acid transport"/>
    <property type="evidence" value="ECO:0007669"/>
    <property type="project" value="TreeGrafter"/>
</dbReference>
<dbReference type="GO" id="GO:0005524">
    <property type="term" value="F:ATP binding"/>
    <property type="evidence" value="ECO:0007669"/>
    <property type="project" value="UniProtKB-KW"/>
</dbReference>
<dbReference type="GO" id="GO:0015658">
    <property type="term" value="F:branched-chain amino acid transmembrane transporter activity"/>
    <property type="evidence" value="ECO:0007669"/>
    <property type="project" value="TreeGrafter"/>
</dbReference>
<keyword evidence="3" id="KW-0547">Nucleotide-binding</keyword>
<comment type="similarity">
    <text evidence="1">Belongs to the ABC transporter superfamily.</text>
</comment>
<reference evidence="8 9" key="1">
    <citation type="submission" date="2015-06" db="EMBL/GenBank/DDBJ databases">
        <title>Comparative genome analysis of nirS-carrying Bradyrhizobium sp. strains.</title>
        <authorList>
            <person name="Ishii S."/>
            <person name="Jang J."/>
            <person name="Nishizawa T."/>
            <person name="Senoo K."/>
        </authorList>
    </citation>
    <scope>NUCLEOTIDE SEQUENCE [LARGE SCALE GENOMIC DNA]</scope>
    <source>
        <strain evidence="8 9">TSA1</strain>
    </source>
</reference>
<dbReference type="InterPro" id="IPR003593">
    <property type="entry name" value="AAA+_ATPase"/>
</dbReference>
<keyword evidence="5" id="KW-0029">Amino-acid transport</keyword>
<evidence type="ECO:0000256" key="5">
    <source>
        <dbReference type="ARBA" id="ARBA00022970"/>
    </source>
</evidence>
<dbReference type="InterPro" id="IPR003439">
    <property type="entry name" value="ABC_transporter-like_ATP-bd"/>
</dbReference>